<comment type="caution">
    <text evidence="12">The sequence shown here is derived from an EMBL/GenBank/DDBJ whole genome shotgun (WGS) entry which is preliminary data.</text>
</comment>
<dbReference type="InterPro" id="IPR005543">
    <property type="entry name" value="PASTA_dom"/>
</dbReference>
<dbReference type="PANTHER" id="PTHR43289:SF34">
    <property type="entry name" value="SERINE_THREONINE-PROTEIN KINASE YBDM-RELATED"/>
    <property type="match status" value="1"/>
</dbReference>
<evidence type="ECO:0000313" key="13">
    <source>
        <dbReference type="Proteomes" id="UP000622552"/>
    </source>
</evidence>
<evidence type="ECO:0000313" key="12">
    <source>
        <dbReference type="EMBL" id="MBG6138217.1"/>
    </source>
</evidence>
<dbReference type="GO" id="GO:0005524">
    <property type="term" value="F:ATP binding"/>
    <property type="evidence" value="ECO:0007669"/>
    <property type="project" value="UniProtKB-KW"/>
</dbReference>
<dbReference type="RefSeq" id="WP_197004998.1">
    <property type="nucleotide sequence ID" value="NZ_BONS01000017.1"/>
</dbReference>
<keyword evidence="6" id="KW-0067">ATP-binding</keyword>
<evidence type="ECO:0000256" key="5">
    <source>
        <dbReference type="ARBA" id="ARBA00022777"/>
    </source>
</evidence>
<comment type="catalytic activity">
    <reaction evidence="7">
        <text>L-threonyl-[protein] + ATP = O-phospho-L-threonyl-[protein] + ADP + H(+)</text>
        <dbReference type="Rhea" id="RHEA:46608"/>
        <dbReference type="Rhea" id="RHEA-COMP:11060"/>
        <dbReference type="Rhea" id="RHEA-COMP:11605"/>
        <dbReference type="ChEBI" id="CHEBI:15378"/>
        <dbReference type="ChEBI" id="CHEBI:30013"/>
        <dbReference type="ChEBI" id="CHEBI:30616"/>
        <dbReference type="ChEBI" id="CHEBI:61977"/>
        <dbReference type="ChEBI" id="CHEBI:456216"/>
        <dbReference type="EC" id="2.7.11.1"/>
    </reaction>
</comment>
<dbReference type="CDD" id="cd06577">
    <property type="entry name" value="PASTA_pknB"/>
    <property type="match status" value="4"/>
</dbReference>
<dbReference type="FunFam" id="3.30.200.20:FF:000035">
    <property type="entry name" value="Serine/threonine protein kinase Stk1"/>
    <property type="match status" value="1"/>
</dbReference>
<feature type="domain" description="PASTA" evidence="11">
    <location>
        <begin position="347"/>
        <end position="413"/>
    </location>
</feature>
<sequence>MDTTVADPLIGALLDERYRIRGRVARGGMATVYHAVDERLERTIAIKIIHPTHAGKRQFTDRFEREAKMIARLTHPNIVAVYDEGSHDGLPYLVMEYVKGRTLRDVLNDRVRLAADEALGIMASVLAALAAAHRAGLVHRDVKPENVLLSDDGQVKVADFGLARAVEASGEENTASGQLLATVAYVAPELVSEGYADPRADVYSAGIMLYELLTGHVPYEGAQAVDVAWQHVERDVPAPSRTVPEISAGLDELVARATRRDPGARPTDAGALLAELSAAREDLGAPRPAVARHHPVPPPTAPPLANTAFTALIPMARRVARRPPFAVIAAVVVIGLLVALGGWWFGAGRYTETPALINLVQADAQARAAKAGFSLKAVEGFSETAPVGTVVAQRPKATESILRGGTIVVTVSKGPERHTVPADIIGMDADEAMKALAGQTFKVTRSQGYSATVAAGKVTAVDPPAGAVLPAGASVGVVVSKGPPPITVPSVVGKKVEDAKRELEKLGLVVRTTVVNNDQVAKDKVVGQDPVSGTGVEANATVTLSVSAGPPVVAVPDVGGMTFDEAKKTLESVGLVAVKAFNWPGGRNTVYTQSPGANQQVMKGSTVSLWLY</sequence>
<keyword evidence="13" id="KW-1185">Reference proteome</keyword>
<protein>
    <recommendedName>
        <fullName evidence="1">non-specific serine/threonine protein kinase</fullName>
        <ecNumber evidence="1">2.7.11.1</ecNumber>
    </recommendedName>
</protein>
<dbReference type="Proteomes" id="UP000622552">
    <property type="component" value="Unassembled WGS sequence"/>
</dbReference>
<evidence type="ECO:0000259" key="11">
    <source>
        <dbReference type="PROSITE" id="PS51178"/>
    </source>
</evidence>
<feature type="domain" description="PASTA" evidence="11">
    <location>
        <begin position="549"/>
        <end position="612"/>
    </location>
</feature>
<dbReference type="SUPFAM" id="SSF56112">
    <property type="entry name" value="Protein kinase-like (PK-like)"/>
    <property type="match status" value="1"/>
</dbReference>
<keyword evidence="2" id="KW-0723">Serine/threonine-protein kinase</keyword>
<dbReference type="Gene3D" id="3.30.10.20">
    <property type="match status" value="4"/>
</dbReference>
<accession>A0A8J7GJZ9</accession>
<comment type="catalytic activity">
    <reaction evidence="8">
        <text>L-seryl-[protein] + ATP = O-phospho-L-seryl-[protein] + ADP + H(+)</text>
        <dbReference type="Rhea" id="RHEA:17989"/>
        <dbReference type="Rhea" id="RHEA-COMP:9863"/>
        <dbReference type="Rhea" id="RHEA-COMP:11604"/>
        <dbReference type="ChEBI" id="CHEBI:15378"/>
        <dbReference type="ChEBI" id="CHEBI:29999"/>
        <dbReference type="ChEBI" id="CHEBI:30616"/>
        <dbReference type="ChEBI" id="CHEBI:83421"/>
        <dbReference type="ChEBI" id="CHEBI:456216"/>
        <dbReference type="EC" id="2.7.11.1"/>
    </reaction>
</comment>
<keyword evidence="5 12" id="KW-0418">Kinase</keyword>
<evidence type="ECO:0000256" key="9">
    <source>
        <dbReference type="SAM" id="Phobius"/>
    </source>
</evidence>
<dbReference type="SUPFAM" id="SSF54184">
    <property type="entry name" value="Penicillin-binding protein 2x (pbp-2x), c-terminal domain"/>
    <property type="match status" value="1"/>
</dbReference>
<dbReference type="AlphaFoldDB" id="A0A8J7GJZ9"/>
<dbReference type="InterPro" id="IPR000719">
    <property type="entry name" value="Prot_kinase_dom"/>
</dbReference>
<name>A0A8J7GJZ9_9ACTN</name>
<reference evidence="12" key="1">
    <citation type="submission" date="2020-11" db="EMBL/GenBank/DDBJ databases">
        <title>Sequencing the genomes of 1000 actinobacteria strains.</title>
        <authorList>
            <person name="Klenk H.-P."/>
        </authorList>
    </citation>
    <scope>NUCLEOTIDE SEQUENCE</scope>
    <source>
        <strain evidence="12">DSM 45356</strain>
    </source>
</reference>
<dbReference type="NCBIfam" id="NF033483">
    <property type="entry name" value="PknB_PASTA_kin"/>
    <property type="match status" value="1"/>
</dbReference>
<dbReference type="InterPro" id="IPR011009">
    <property type="entry name" value="Kinase-like_dom_sf"/>
</dbReference>
<keyword evidence="9" id="KW-1133">Transmembrane helix</keyword>
<dbReference type="Gene3D" id="3.30.200.20">
    <property type="entry name" value="Phosphorylase Kinase, domain 1"/>
    <property type="match status" value="1"/>
</dbReference>
<feature type="domain" description="PASTA" evidence="11">
    <location>
        <begin position="482"/>
        <end position="548"/>
    </location>
</feature>
<keyword evidence="3 12" id="KW-0808">Transferase</keyword>
<dbReference type="FunFam" id="1.10.510.10:FF:000021">
    <property type="entry name" value="Serine/threonine protein kinase"/>
    <property type="match status" value="1"/>
</dbReference>
<evidence type="ECO:0000259" key="10">
    <source>
        <dbReference type="PROSITE" id="PS50011"/>
    </source>
</evidence>
<evidence type="ECO:0000256" key="8">
    <source>
        <dbReference type="ARBA" id="ARBA00048679"/>
    </source>
</evidence>
<dbReference type="PROSITE" id="PS50011">
    <property type="entry name" value="PROTEIN_KINASE_DOM"/>
    <property type="match status" value="1"/>
</dbReference>
<dbReference type="EMBL" id="JADOUF010000001">
    <property type="protein sequence ID" value="MBG6138217.1"/>
    <property type="molecule type" value="Genomic_DNA"/>
</dbReference>
<dbReference type="Pfam" id="PF03793">
    <property type="entry name" value="PASTA"/>
    <property type="match status" value="4"/>
</dbReference>
<evidence type="ECO:0000256" key="1">
    <source>
        <dbReference type="ARBA" id="ARBA00012513"/>
    </source>
</evidence>
<dbReference type="Pfam" id="PF00069">
    <property type="entry name" value="Pkinase"/>
    <property type="match status" value="1"/>
</dbReference>
<dbReference type="GO" id="GO:0045717">
    <property type="term" value="P:negative regulation of fatty acid biosynthetic process"/>
    <property type="evidence" value="ECO:0007669"/>
    <property type="project" value="UniProtKB-ARBA"/>
</dbReference>
<dbReference type="InterPro" id="IPR008271">
    <property type="entry name" value="Ser/Thr_kinase_AS"/>
</dbReference>
<dbReference type="EC" id="2.7.11.1" evidence="1"/>
<dbReference type="Gene3D" id="1.10.510.10">
    <property type="entry name" value="Transferase(Phosphotransferase) domain 1"/>
    <property type="match status" value="1"/>
</dbReference>
<evidence type="ECO:0000256" key="3">
    <source>
        <dbReference type="ARBA" id="ARBA00022679"/>
    </source>
</evidence>
<evidence type="ECO:0000256" key="6">
    <source>
        <dbReference type="ARBA" id="ARBA00022840"/>
    </source>
</evidence>
<evidence type="ECO:0000256" key="7">
    <source>
        <dbReference type="ARBA" id="ARBA00047899"/>
    </source>
</evidence>
<feature type="domain" description="PASTA" evidence="11">
    <location>
        <begin position="419"/>
        <end position="481"/>
    </location>
</feature>
<proteinExistence type="predicted"/>
<dbReference type="CDD" id="cd14014">
    <property type="entry name" value="STKc_PknB_like"/>
    <property type="match status" value="1"/>
</dbReference>
<dbReference type="SMART" id="SM00220">
    <property type="entry name" value="S_TKc"/>
    <property type="match status" value="1"/>
</dbReference>
<evidence type="ECO:0000256" key="2">
    <source>
        <dbReference type="ARBA" id="ARBA00022527"/>
    </source>
</evidence>
<dbReference type="PROSITE" id="PS51178">
    <property type="entry name" value="PASTA"/>
    <property type="match status" value="4"/>
</dbReference>
<organism evidence="12 13">
    <name type="scientific">Longispora fulva</name>
    <dbReference type="NCBI Taxonomy" id="619741"/>
    <lineage>
        <taxon>Bacteria</taxon>
        <taxon>Bacillati</taxon>
        <taxon>Actinomycetota</taxon>
        <taxon>Actinomycetes</taxon>
        <taxon>Micromonosporales</taxon>
        <taxon>Micromonosporaceae</taxon>
        <taxon>Longispora</taxon>
    </lineage>
</organism>
<keyword evidence="9" id="KW-0472">Membrane</keyword>
<feature type="transmembrane region" description="Helical" evidence="9">
    <location>
        <begin position="325"/>
        <end position="345"/>
    </location>
</feature>
<dbReference type="PROSITE" id="PS00108">
    <property type="entry name" value="PROTEIN_KINASE_ST"/>
    <property type="match status" value="1"/>
</dbReference>
<feature type="domain" description="Protein kinase" evidence="10">
    <location>
        <begin position="18"/>
        <end position="277"/>
    </location>
</feature>
<dbReference type="SMART" id="SM00740">
    <property type="entry name" value="PASTA"/>
    <property type="match status" value="4"/>
</dbReference>
<evidence type="ECO:0000256" key="4">
    <source>
        <dbReference type="ARBA" id="ARBA00022741"/>
    </source>
</evidence>
<keyword evidence="9" id="KW-0812">Transmembrane</keyword>
<dbReference type="GO" id="GO:0004674">
    <property type="term" value="F:protein serine/threonine kinase activity"/>
    <property type="evidence" value="ECO:0007669"/>
    <property type="project" value="UniProtKB-KW"/>
</dbReference>
<gene>
    <name evidence="12" type="ORF">IW245_004411</name>
</gene>
<dbReference type="PANTHER" id="PTHR43289">
    <property type="entry name" value="MITOGEN-ACTIVATED PROTEIN KINASE KINASE KINASE 20-RELATED"/>
    <property type="match status" value="1"/>
</dbReference>
<keyword evidence="4" id="KW-0547">Nucleotide-binding</keyword>